<proteinExistence type="predicted"/>
<evidence type="ECO:0000313" key="4">
    <source>
        <dbReference type="Proteomes" id="UP000189933"/>
    </source>
</evidence>
<accession>A0A1T4M6K4</accession>
<feature type="signal peptide" evidence="1">
    <location>
        <begin position="1"/>
        <end position="23"/>
    </location>
</feature>
<dbReference type="InterPro" id="IPR039564">
    <property type="entry name" value="Peptidase_C39-like"/>
</dbReference>
<dbReference type="OrthoDB" id="2966913at2"/>
<evidence type="ECO:0000313" key="3">
    <source>
        <dbReference type="EMBL" id="SJZ62552.1"/>
    </source>
</evidence>
<name>A0A1T4M6K4_9FIRM</name>
<dbReference type="Gene3D" id="3.90.70.10">
    <property type="entry name" value="Cysteine proteinases"/>
    <property type="match status" value="1"/>
</dbReference>
<keyword evidence="1" id="KW-0732">Signal</keyword>
<evidence type="ECO:0000259" key="2">
    <source>
        <dbReference type="Pfam" id="PF13529"/>
    </source>
</evidence>
<organism evidence="3 4">
    <name type="scientific">Carboxydocella sporoproducens DSM 16521</name>
    <dbReference type="NCBI Taxonomy" id="1121270"/>
    <lineage>
        <taxon>Bacteria</taxon>
        <taxon>Bacillati</taxon>
        <taxon>Bacillota</taxon>
        <taxon>Clostridia</taxon>
        <taxon>Eubacteriales</taxon>
        <taxon>Clostridiales Family XVI. Incertae Sedis</taxon>
        <taxon>Carboxydocella</taxon>
    </lineage>
</organism>
<keyword evidence="4" id="KW-1185">Reference proteome</keyword>
<protein>
    <submittedName>
        <fullName evidence="3">Peptidase_C39 like family protein</fullName>
    </submittedName>
</protein>
<evidence type="ECO:0000256" key="1">
    <source>
        <dbReference type="SAM" id="SignalP"/>
    </source>
</evidence>
<reference evidence="4" key="1">
    <citation type="submission" date="2017-02" db="EMBL/GenBank/DDBJ databases">
        <authorList>
            <person name="Varghese N."/>
            <person name="Submissions S."/>
        </authorList>
    </citation>
    <scope>NUCLEOTIDE SEQUENCE [LARGE SCALE GENOMIC DNA]</scope>
    <source>
        <strain evidence="4">DSM 16521</strain>
    </source>
</reference>
<sequence>MKKIFILCLLAILTFGFSIPVLAESQIVDETMINNQADSLTPAQIEQLNKEEAKKYQQVLKYIEQQAKNLKAQTSITPQWTYPVSKILNVPYHKQLYSTWCGPASALQIIDYNGKYSSVSGSTEYQKQQTLADQIGTNDNGSNTVNIRNVLNNYLSSIHSWTVKRIDSSSGAYDTLWNIIDYNIFNAKQPVLLLVQTKYLPYYNGHVSQHYVVVDALTKYIDDGTGQPVKSISTVRIVDPNPNSSYTGYHTVTFNDLYNAAIGYFDSGSQYYNVCY</sequence>
<feature type="domain" description="Peptidase C39-like" evidence="2">
    <location>
        <begin position="88"/>
        <end position="217"/>
    </location>
</feature>
<dbReference type="RefSeq" id="WP_078664595.1">
    <property type="nucleotide sequence ID" value="NZ_FUXM01000003.1"/>
</dbReference>
<dbReference type="AlphaFoldDB" id="A0A1T4M6K4"/>
<feature type="chain" id="PRO_5010579346" evidence="1">
    <location>
        <begin position="24"/>
        <end position="276"/>
    </location>
</feature>
<dbReference type="EMBL" id="FUXM01000003">
    <property type="protein sequence ID" value="SJZ62552.1"/>
    <property type="molecule type" value="Genomic_DNA"/>
</dbReference>
<dbReference type="Proteomes" id="UP000189933">
    <property type="component" value="Unassembled WGS sequence"/>
</dbReference>
<gene>
    <name evidence="3" type="ORF">SAMN02745885_00447</name>
</gene>
<dbReference type="Pfam" id="PF13529">
    <property type="entry name" value="Peptidase_C39_2"/>
    <property type="match status" value="1"/>
</dbReference>